<dbReference type="EMBL" id="BAABHJ010000040">
    <property type="protein sequence ID" value="GAA4618888.1"/>
    <property type="molecule type" value="Genomic_DNA"/>
</dbReference>
<name>A0ABP8TZY1_9ACTN</name>
<evidence type="ECO:0000256" key="2">
    <source>
        <dbReference type="SAM" id="MobiDB-lite"/>
    </source>
</evidence>
<dbReference type="CDD" id="cd20623">
    <property type="entry name" value="CYP_unk"/>
    <property type="match status" value="1"/>
</dbReference>
<reference evidence="4" key="1">
    <citation type="journal article" date="2019" name="Int. J. Syst. Evol. Microbiol.">
        <title>The Global Catalogue of Microorganisms (GCM) 10K type strain sequencing project: providing services to taxonomists for standard genome sequencing and annotation.</title>
        <authorList>
            <consortium name="The Broad Institute Genomics Platform"/>
            <consortium name="The Broad Institute Genome Sequencing Center for Infectious Disease"/>
            <person name="Wu L."/>
            <person name="Ma J."/>
        </authorList>
    </citation>
    <scope>NUCLEOTIDE SEQUENCE [LARGE SCALE GENOMIC DNA]</scope>
    <source>
        <strain evidence="4">JCM 17938</strain>
    </source>
</reference>
<dbReference type="InterPro" id="IPR036396">
    <property type="entry name" value="Cyt_P450_sf"/>
</dbReference>
<gene>
    <name evidence="3" type="ORF">GCM10023195_85180</name>
</gene>
<dbReference type="SUPFAM" id="SSF48264">
    <property type="entry name" value="Cytochrome P450"/>
    <property type="match status" value="1"/>
</dbReference>
<evidence type="ECO:0000256" key="1">
    <source>
        <dbReference type="ARBA" id="ARBA00010617"/>
    </source>
</evidence>
<dbReference type="Proteomes" id="UP001500212">
    <property type="component" value="Unassembled WGS sequence"/>
</dbReference>
<dbReference type="Gene3D" id="1.10.630.10">
    <property type="entry name" value="Cytochrome P450"/>
    <property type="match status" value="1"/>
</dbReference>
<organism evidence="3 4">
    <name type="scientific">Actinoallomurus liliacearum</name>
    <dbReference type="NCBI Taxonomy" id="1080073"/>
    <lineage>
        <taxon>Bacteria</taxon>
        <taxon>Bacillati</taxon>
        <taxon>Actinomycetota</taxon>
        <taxon>Actinomycetes</taxon>
        <taxon>Streptosporangiales</taxon>
        <taxon>Thermomonosporaceae</taxon>
        <taxon>Actinoallomurus</taxon>
    </lineage>
</organism>
<evidence type="ECO:0000313" key="3">
    <source>
        <dbReference type="EMBL" id="GAA4618888.1"/>
    </source>
</evidence>
<comment type="caution">
    <text evidence="3">The sequence shown here is derived from an EMBL/GenBank/DDBJ whole genome shotgun (WGS) entry which is preliminary data.</text>
</comment>
<evidence type="ECO:0000313" key="4">
    <source>
        <dbReference type="Proteomes" id="UP001500212"/>
    </source>
</evidence>
<dbReference type="PANTHER" id="PTHR46696">
    <property type="entry name" value="P450, PUTATIVE (EUROFUNG)-RELATED"/>
    <property type="match status" value="1"/>
</dbReference>
<dbReference type="PRINTS" id="PR00359">
    <property type="entry name" value="BP450"/>
</dbReference>
<keyword evidence="4" id="KW-1185">Reference proteome</keyword>
<sequence>MTPDQFATGPSSACPAHSGRLPLYGPEFAADPHGTYAALRRHGGAAPVELAPGVPGTLVVGYQAALDVLRDPIRFPKDPRRWQANVAPDCPLLPMMGYRPNALFTDGAVHTRLRSAVTASLAQVDSNVLRGWVETTADSLIARLAHVGQMDLITEYARVLPLLVFNSMFGCPSVIGDRLVQGMSGIFEGIEAEKFNMILGEAIMELVAYKRANPGPDVTSWLMAHPAELTDEEMLSQLVTLIGAGTEPVQNLIANTMLLLLSDDRFADGLSGGSLSIEDALDEVLWMDPPIANYAATYPPKETDLDGVWLPADQPVVVSFAAANTDPSLASDVRAGNRAHLAWGAGPHTCPAQSHGRLIATAAIEKLLDKLPGMELAPPPEGLQWRPGMFHRALTALPVRFPPVSVPAPVPVATENPPAPPAPLAMPERPDFSDTERPRWWRTLVGWWRGQ</sequence>
<dbReference type="PANTHER" id="PTHR46696:SF1">
    <property type="entry name" value="CYTOCHROME P450 YJIB-RELATED"/>
    <property type="match status" value="1"/>
</dbReference>
<protein>
    <submittedName>
        <fullName evidence="3">Cytochrome P450</fullName>
    </submittedName>
</protein>
<dbReference type="InterPro" id="IPR002397">
    <property type="entry name" value="Cyt_P450_B"/>
</dbReference>
<accession>A0ABP8TZY1</accession>
<feature type="region of interest" description="Disordered" evidence="2">
    <location>
        <begin position="415"/>
        <end position="435"/>
    </location>
</feature>
<dbReference type="RefSeq" id="WP_345367078.1">
    <property type="nucleotide sequence ID" value="NZ_BAABHJ010000040.1"/>
</dbReference>
<proteinExistence type="inferred from homology"/>
<comment type="similarity">
    <text evidence="1">Belongs to the cytochrome P450 family.</text>
</comment>